<keyword evidence="2" id="KW-0812">Transmembrane</keyword>
<keyword evidence="4" id="KW-1185">Reference proteome</keyword>
<protein>
    <submittedName>
        <fullName evidence="3">Uncharacterized protein</fullName>
    </submittedName>
</protein>
<organism evidence="3 4">
    <name type="scientific">Sphingobacterium bambusae</name>
    <dbReference type="NCBI Taxonomy" id="662858"/>
    <lineage>
        <taxon>Bacteria</taxon>
        <taxon>Pseudomonadati</taxon>
        <taxon>Bacteroidota</taxon>
        <taxon>Sphingobacteriia</taxon>
        <taxon>Sphingobacteriales</taxon>
        <taxon>Sphingobacteriaceae</taxon>
        <taxon>Sphingobacterium</taxon>
    </lineage>
</organism>
<keyword evidence="2" id="KW-0472">Membrane</keyword>
<dbReference type="Proteomes" id="UP001597525">
    <property type="component" value="Unassembled WGS sequence"/>
</dbReference>
<dbReference type="EMBL" id="JBHUPB010000009">
    <property type="protein sequence ID" value="MFD2968548.1"/>
    <property type="molecule type" value="Genomic_DNA"/>
</dbReference>
<sequence>MMTDRIWDKEYRIQELEQEGRDKDNLIRYADSTLRDNTEVEAKKILNKKDDMGKNTTIVLLGLIVIALIVNLFFGIFNGDCNDMIAAEAVDPKTDTIPLTRGTTPSGNSVVSYTPREGIIPSNNITAAYNNYVQDTLGPAPKIKASDINDPDGRDKGADTDQCFGIRPAERG</sequence>
<keyword evidence="2" id="KW-1133">Transmembrane helix</keyword>
<gene>
    <name evidence="3" type="ORF">ACFS7Y_14205</name>
</gene>
<evidence type="ECO:0000256" key="2">
    <source>
        <dbReference type="SAM" id="Phobius"/>
    </source>
</evidence>
<feature type="transmembrane region" description="Helical" evidence="2">
    <location>
        <begin position="58"/>
        <end position="77"/>
    </location>
</feature>
<accession>A0ABW6BJ38</accession>
<reference evidence="4" key="1">
    <citation type="journal article" date="2019" name="Int. J. Syst. Evol. Microbiol.">
        <title>The Global Catalogue of Microorganisms (GCM) 10K type strain sequencing project: providing services to taxonomists for standard genome sequencing and annotation.</title>
        <authorList>
            <consortium name="The Broad Institute Genomics Platform"/>
            <consortium name="The Broad Institute Genome Sequencing Center for Infectious Disease"/>
            <person name="Wu L."/>
            <person name="Ma J."/>
        </authorList>
    </citation>
    <scope>NUCLEOTIDE SEQUENCE [LARGE SCALE GENOMIC DNA]</scope>
    <source>
        <strain evidence="4">KCTC 22814</strain>
    </source>
</reference>
<evidence type="ECO:0000256" key="1">
    <source>
        <dbReference type="SAM" id="MobiDB-lite"/>
    </source>
</evidence>
<feature type="region of interest" description="Disordered" evidence="1">
    <location>
        <begin position="140"/>
        <end position="172"/>
    </location>
</feature>
<feature type="compositionally biased region" description="Basic and acidic residues" evidence="1">
    <location>
        <begin position="144"/>
        <end position="159"/>
    </location>
</feature>
<comment type="caution">
    <text evidence="3">The sequence shown here is derived from an EMBL/GenBank/DDBJ whole genome shotgun (WGS) entry which is preliminary data.</text>
</comment>
<dbReference type="RefSeq" id="WP_320185213.1">
    <property type="nucleotide sequence ID" value="NZ_CP138332.1"/>
</dbReference>
<evidence type="ECO:0000313" key="4">
    <source>
        <dbReference type="Proteomes" id="UP001597525"/>
    </source>
</evidence>
<name>A0ABW6BJ38_9SPHI</name>
<evidence type="ECO:0000313" key="3">
    <source>
        <dbReference type="EMBL" id="MFD2968548.1"/>
    </source>
</evidence>
<proteinExistence type="predicted"/>